<feature type="repeat" description="WD" evidence="3">
    <location>
        <begin position="1064"/>
        <end position="1105"/>
    </location>
</feature>
<dbReference type="PRINTS" id="PR00320">
    <property type="entry name" value="GPROTEINBRPT"/>
</dbReference>
<feature type="repeat" description="WD" evidence="3">
    <location>
        <begin position="678"/>
        <end position="713"/>
    </location>
</feature>
<feature type="repeat" description="WD" evidence="3">
    <location>
        <begin position="764"/>
        <end position="805"/>
    </location>
</feature>
<dbReference type="SUPFAM" id="SSF50978">
    <property type="entry name" value="WD40 repeat-like"/>
    <property type="match status" value="2"/>
</dbReference>
<dbReference type="EMBL" id="KE504148">
    <property type="protein sequence ID" value="EPT00546.1"/>
    <property type="molecule type" value="Genomic_DNA"/>
</dbReference>
<feature type="repeat" description="WD" evidence="3">
    <location>
        <begin position="807"/>
        <end position="848"/>
    </location>
</feature>
<dbReference type="Pfam" id="PF00400">
    <property type="entry name" value="WD40"/>
    <property type="match status" value="12"/>
</dbReference>
<gene>
    <name evidence="5" type="ORF">FOMPIDRAFT_80560</name>
</gene>
<dbReference type="Gene3D" id="2.130.10.10">
    <property type="entry name" value="YVTN repeat-like/Quinoprotein amine dehydrogenase"/>
    <property type="match status" value="6"/>
</dbReference>
<dbReference type="InterPro" id="IPR011047">
    <property type="entry name" value="Quinoprotein_ADH-like_sf"/>
</dbReference>
<dbReference type="SUPFAM" id="SSF50998">
    <property type="entry name" value="Quinoprotein alcohol dehydrogenase-like"/>
    <property type="match status" value="1"/>
</dbReference>
<proteinExistence type="predicted"/>
<dbReference type="InParanoid" id="S8FGK1"/>
<dbReference type="HOGENOM" id="CLU_000288_6_3_1"/>
<dbReference type="STRING" id="743788.S8FGK1"/>
<dbReference type="AlphaFoldDB" id="S8FGK1"/>
<dbReference type="GO" id="GO:1990234">
    <property type="term" value="C:transferase complex"/>
    <property type="evidence" value="ECO:0007669"/>
    <property type="project" value="UniProtKB-ARBA"/>
</dbReference>
<keyword evidence="1 3" id="KW-0853">WD repeat</keyword>
<evidence type="ECO:0000259" key="4">
    <source>
        <dbReference type="Pfam" id="PF24883"/>
    </source>
</evidence>
<name>S8FGK1_FOMSC</name>
<dbReference type="InterPro" id="IPR015943">
    <property type="entry name" value="WD40/YVTN_repeat-like_dom_sf"/>
</dbReference>
<feature type="repeat" description="WD" evidence="3">
    <location>
        <begin position="595"/>
        <end position="629"/>
    </location>
</feature>
<dbReference type="CDD" id="cd00200">
    <property type="entry name" value="WD40"/>
    <property type="match status" value="2"/>
</dbReference>
<dbReference type="OrthoDB" id="2658414at2759"/>
<dbReference type="PANTHER" id="PTHR22847:SF637">
    <property type="entry name" value="WD REPEAT DOMAIN 5B"/>
    <property type="match status" value="1"/>
</dbReference>
<evidence type="ECO:0000313" key="5">
    <source>
        <dbReference type="EMBL" id="EPT00546.1"/>
    </source>
</evidence>
<dbReference type="InterPro" id="IPR056884">
    <property type="entry name" value="NPHP3-like_N"/>
</dbReference>
<dbReference type="InterPro" id="IPR019775">
    <property type="entry name" value="WD40_repeat_CS"/>
</dbReference>
<feature type="non-terminal residue" evidence="5">
    <location>
        <position position="1181"/>
    </location>
</feature>
<dbReference type="SMART" id="SM00320">
    <property type="entry name" value="WD40"/>
    <property type="match status" value="12"/>
</dbReference>
<sequence>MSVLDAIGSWVRGTSVPEATGSLDTRSTSSRLFWLHGVAGCGKSTVAASVCRRLAGERQLAGSFFCKRDQDSRRNGVRLFWALAFYLAQVNTAFREQLLKPLREVDTLLDLDLDTQVNRILIQPLMGMVHNETAASALVVIDALDECNDSEKVARNLARIVESAPWVRFVLTSRDLPETRDALALLGELTEQHDLFQYDAREDITSYLRSQFLSQGPLAELRPYVDDDDVISLVDRSQGLFIWIHTVVRFIVETKIGKLDVLESILKVQGAAESESALDSLYRIVLENAAGSSTTSRNIVRLIIGLILVTSTNEPLPSNALHAFLPADVSALRTEFNTILQLLSPVLIINDNGVRVYHTSFLDFSSNESRCGEAFYTSQLDLDTIMATGCLEIMESGTRNRKRHFQADKDERTGLKFNICHLGTSFLPNAEVTDLEERKKAYISPELLYSSMFWLEHIVQSGILARREAAEHPERIALMISDLLCTDRALFWIEVMSISGKLAVARSVLTRIELRALVEKEFLDVAAELRRFLDQFYSSIALSTPHLYLSTLPWLSTNLKIRAAWQSQFPHGWILRDSIQQSPLMLHHLTCPDNVYTVSVSRDGNFFSAGGEDGIVRIFDMHTGRVIWEQPSTHDIQRGAVMVASFSPIADILVSSYGVGSILCVWGTDGQGWTLKRLVDNNPGVYHLSFSRDGSRLATGSVDGLVRVWDVESWTLKQAPIAGHTRTITFIAFSPDGERIATASADHTVRLWDTEHGSIIGSPMIGHSGVVWTLAFSPDGNTLASGSEDTTVILWDVRTGAMKGKPLQGHRWWVRSVTFTNDGRFLLSGSGDTNVRMWDARTGESFGAPLKERILGFAPSFVLSPDGTRGIIASGAHDVTVWDIPAAVNKALPPGHSHHVFSVTFSPDDSLIASGGWDNCVFLWSRNGKCLNASPMRHPSIIFFVRFSPDGTLLASGDQDGLTRIWDVRDGTSVCEFKSHAWVNTAAWSPDGKKLAVGVERDPPSLRFWDPRTGQPLGEPFEGLASAVKMIVYSPDGRTLASVCTDLTIRLWDAETCTQIGESFTGHSEFAESIAFSPDGSKLVTGGWDSSLRVWDATTGQQLFNPVMHNGAVLSVAFSIDGKLVYSAGWDWCIHAWDSETGRPMGRSLKGHTQPINSIAVSHDGRHIVSGGRDDAIRLWD</sequence>
<dbReference type="InterPro" id="IPR027417">
    <property type="entry name" value="P-loop_NTPase"/>
</dbReference>
<dbReference type="InterPro" id="IPR001680">
    <property type="entry name" value="WD40_rpt"/>
</dbReference>
<feature type="repeat" description="WD" evidence="3">
    <location>
        <begin position="1021"/>
        <end position="1062"/>
    </location>
</feature>
<organism evidence="5 6">
    <name type="scientific">Fomitopsis schrenkii</name>
    <name type="common">Brown rot fungus</name>
    <dbReference type="NCBI Taxonomy" id="2126942"/>
    <lineage>
        <taxon>Eukaryota</taxon>
        <taxon>Fungi</taxon>
        <taxon>Dikarya</taxon>
        <taxon>Basidiomycota</taxon>
        <taxon>Agaricomycotina</taxon>
        <taxon>Agaricomycetes</taxon>
        <taxon>Polyporales</taxon>
        <taxon>Fomitopsis</taxon>
    </lineage>
</organism>
<feature type="repeat" description="WD" evidence="3">
    <location>
        <begin position="721"/>
        <end position="762"/>
    </location>
</feature>
<keyword evidence="6" id="KW-1185">Reference proteome</keyword>
<evidence type="ECO:0000256" key="1">
    <source>
        <dbReference type="ARBA" id="ARBA00022574"/>
    </source>
</evidence>
<dbReference type="PANTHER" id="PTHR22847">
    <property type="entry name" value="WD40 REPEAT PROTEIN"/>
    <property type="match status" value="1"/>
</dbReference>
<evidence type="ECO:0000313" key="6">
    <source>
        <dbReference type="Proteomes" id="UP000015241"/>
    </source>
</evidence>
<feature type="repeat" description="WD" evidence="3">
    <location>
        <begin position="1106"/>
        <end position="1147"/>
    </location>
</feature>
<feature type="repeat" description="WD" evidence="3">
    <location>
        <begin position="935"/>
        <end position="976"/>
    </location>
</feature>
<dbReference type="InterPro" id="IPR036322">
    <property type="entry name" value="WD40_repeat_dom_sf"/>
</dbReference>
<dbReference type="InterPro" id="IPR020472">
    <property type="entry name" value="WD40_PAC1"/>
</dbReference>
<feature type="repeat" description="WD" evidence="3">
    <location>
        <begin position="893"/>
        <end position="925"/>
    </location>
</feature>
<protein>
    <recommendedName>
        <fullName evidence="4">Nephrocystin 3-like N-terminal domain-containing protein</fullName>
    </recommendedName>
</protein>
<reference evidence="5 6" key="1">
    <citation type="journal article" date="2012" name="Science">
        <title>The Paleozoic origin of enzymatic lignin decomposition reconstructed from 31 fungal genomes.</title>
        <authorList>
            <person name="Floudas D."/>
            <person name="Binder M."/>
            <person name="Riley R."/>
            <person name="Barry K."/>
            <person name="Blanchette R.A."/>
            <person name="Henrissat B."/>
            <person name="Martinez A.T."/>
            <person name="Otillar R."/>
            <person name="Spatafora J.W."/>
            <person name="Yadav J.S."/>
            <person name="Aerts A."/>
            <person name="Benoit I."/>
            <person name="Boyd A."/>
            <person name="Carlson A."/>
            <person name="Copeland A."/>
            <person name="Coutinho P.M."/>
            <person name="de Vries R.P."/>
            <person name="Ferreira P."/>
            <person name="Findley K."/>
            <person name="Foster B."/>
            <person name="Gaskell J."/>
            <person name="Glotzer D."/>
            <person name="Gorecki P."/>
            <person name="Heitman J."/>
            <person name="Hesse C."/>
            <person name="Hori C."/>
            <person name="Igarashi K."/>
            <person name="Jurgens J.A."/>
            <person name="Kallen N."/>
            <person name="Kersten P."/>
            <person name="Kohler A."/>
            <person name="Kuees U."/>
            <person name="Kumar T.K.A."/>
            <person name="Kuo A."/>
            <person name="LaButti K."/>
            <person name="Larrondo L.F."/>
            <person name="Lindquist E."/>
            <person name="Ling A."/>
            <person name="Lombard V."/>
            <person name="Lucas S."/>
            <person name="Lundell T."/>
            <person name="Martin R."/>
            <person name="McLaughlin D.J."/>
            <person name="Morgenstern I."/>
            <person name="Morin E."/>
            <person name="Murat C."/>
            <person name="Nagy L.G."/>
            <person name="Nolan M."/>
            <person name="Ohm R.A."/>
            <person name="Patyshakuliyeva A."/>
            <person name="Rokas A."/>
            <person name="Ruiz-Duenas F.J."/>
            <person name="Sabat G."/>
            <person name="Salamov A."/>
            <person name="Samejima M."/>
            <person name="Schmutz J."/>
            <person name="Slot J.C."/>
            <person name="St John F."/>
            <person name="Stenlid J."/>
            <person name="Sun H."/>
            <person name="Sun S."/>
            <person name="Syed K."/>
            <person name="Tsang A."/>
            <person name="Wiebenga A."/>
            <person name="Young D."/>
            <person name="Pisabarro A."/>
            <person name="Eastwood D.C."/>
            <person name="Martin F."/>
            <person name="Cullen D."/>
            <person name="Grigoriev I.V."/>
            <person name="Hibbett D.S."/>
        </authorList>
    </citation>
    <scope>NUCLEOTIDE SEQUENCE</scope>
    <source>
        <strain evidence="6">FP-58527</strain>
    </source>
</reference>
<evidence type="ECO:0000256" key="2">
    <source>
        <dbReference type="ARBA" id="ARBA00022737"/>
    </source>
</evidence>
<dbReference type="eggNOG" id="KOG0266">
    <property type="taxonomic scope" value="Eukaryota"/>
</dbReference>
<dbReference type="PROSITE" id="PS50082">
    <property type="entry name" value="WD_REPEATS_2"/>
    <property type="match status" value="11"/>
</dbReference>
<dbReference type="PROSITE" id="PS50294">
    <property type="entry name" value="WD_REPEATS_REGION"/>
    <property type="match status" value="9"/>
</dbReference>
<dbReference type="Gene3D" id="3.40.50.300">
    <property type="entry name" value="P-loop containing nucleotide triphosphate hydrolases"/>
    <property type="match status" value="1"/>
</dbReference>
<dbReference type="Proteomes" id="UP000015241">
    <property type="component" value="Unassembled WGS sequence"/>
</dbReference>
<dbReference type="PROSITE" id="PS00678">
    <property type="entry name" value="WD_REPEATS_1"/>
    <property type="match status" value="8"/>
</dbReference>
<feature type="domain" description="Nephrocystin 3-like N-terminal" evidence="4">
    <location>
        <begin position="26"/>
        <end position="174"/>
    </location>
</feature>
<dbReference type="SUPFAM" id="SSF52540">
    <property type="entry name" value="P-loop containing nucleoside triphosphate hydrolases"/>
    <property type="match status" value="1"/>
</dbReference>
<keyword evidence="2" id="KW-0677">Repeat</keyword>
<accession>S8FGK1</accession>
<feature type="repeat" description="WD" evidence="3">
    <location>
        <begin position="1149"/>
        <end position="1181"/>
    </location>
</feature>
<evidence type="ECO:0000256" key="3">
    <source>
        <dbReference type="PROSITE-ProRule" id="PRU00221"/>
    </source>
</evidence>
<dbReference type="Pfam" id="PF24883">
    <property type="entry name" value="NPHP3_N"/>
    <property type="match status" value="1"/>
</dbReference>